<dbReference type="EMBL" id="RRZB01000079">
    <property type="protein sequence ID" value="MBE0465353.1"/>
    <property type="molecule type" value="Genomic_DNA"/>
</dbReference>
<gene>
    <name evidence="2" type="ORF">EI547_18155</name>
</gene>
<accession>A0ABR9G384</accession>
<name>A0ABR9G384_9GAMM</name>
<evidence type="ECO:0000313" key="2">
    <source>
        <dbReference type="EMBL" id="MBE0465353.1"/>
    </source>
</evidence>
<proteinExistence type="predicted"/>
<evidence type="ECO:0000256" key="1">
    <source>
        <dbReference type="SAM" id="MobiDB-lite"/>
    </source>
</evidence>
<feature type="region of interest" description="Disordered" evidence="1">
    <location>
        <begin position="261"/>
        <end position="287"/>
    </location>
</feature>
<evidence type="ECO:0008006" key="4">
    <source>
        <dbReference type="Google" id="ProtNLM"/>
    </source>
</evidence>
<protein>
    <recommendedName>
        <fullName evidence="4">DNA replication terminus site-binding protein</fullName>
    </recommendedName>
</protein>
<dbReference type="Gene3D" id="3.50.14.10">
    <property type="entry name" value="Replication terminator Tus, domain 1 superfamily/Replication terminator Tus"/>
    <property type="match status" value="1"/>
</dbReference>
<dbReference type="RefSeq" id="WP_192539778.1">
    <property type="nucleotide sequence ID" value="NZ_JABUZA010000032.1"/>
</dbReference>
<feature type="compositionally biased region" description="Basic and acidic residues" evidence="1">
    <location>
        <begin position="275"/>
        <end position="287"/>
    </location>
</feature>
<dbReference type="InterPro" id="IPR036381">
    <property type="entry name" value="Tus_dom1"/>
</dbReference>
<reference evidence="2 3" key="1">
    <citation type="submission" date="2020-07" db="EMBL/GenBank/DDBJ databases">
        <title>Halophilic bacteria isolated from french cheeses.</title>
        <authorList>
            <person name="Kothe C.I."/>
            <person name="Farah-Kraiem B."/>
            <person name="Renault P."/>
            <person name="Dridi B."/>
        </authorList>
    </citation>
    <scope>NUCLEOTIDE SEQUENCE [LARGE SCALE GENOMIC DNA]</scope>
    <source>
        <strain evidence="2 3">FME20</strain>
    </source>
</reference>
<sequence>MPNDIHETLDKDHRRFRLIHDASECFGRLVKTVDDICLQYEKEKPHAWAMSAAHADSDWLRRVLMDMWHEAGTSGVVTSKHSGVIAASPELRQRFDTLNEQKQAFKAIADEIKQTKPVYTSQSQLKEEIGIQYQHLRQHLNTAGLARLSLKKTVRTVYVLEHPIRHIGIGWQTSGRSIVKISMAEAEKRLIKLGADKPHIEIQLKKLASLPPGEPLALVHKQSPQLRANVHFAEIDDVPPPRSLAFNSSLPIIVAPDPRTGLLPSLRTPPSEPANHQRERRKDARVDFEPFLPSISVHRYSSERSTSAA</sequence>
<evidence type="ECO:0000313" key="3">
    <source>
        <dbReference type="Proteomes" id="UP001645038"/>
    </source>
</evidence>
<dbReference type="Proteomes" id="UP001645038">
    <property type="component" value="Unassembled WGS sequence"/>
</dbReference>
<keyword evidence="3" id="KW-1185">Reference proteome</keyword>
<organism evidence="2 3">
    <name type="scientific">Halomonas colorata</name>
    <dbReference type="NCBI Taxonomy" id="2742615"/>
    <lineage>
        <taxon>Bacteria</taxon>
        <taxon>Pseudomonadati</taxon>
        <taxon>Pseudomonadota</taxon>
        <taxon>Gammaproteobacteria</taxon>
        <taxon>Oceanospirillales</taxon>
        <taxon>Halomonadaceae</taxon>
        <taxon>Halomonas</taxon>
    </lineage>
</organism>
<comment type="caution">
    <text evidence="2">The sequence shown here is derived from an EMBL/GenBank/DDBJ whole genome shotgun (WGS) entry which is preliminary data.</text>
</comment>